<protein>
    <submittedName>
        <fullName evidence="6">Alpha/beta hydrolase</fullName>
    </submittedName>
</protein>
<dbReference type="InterPro" id="IPR029058">
    <property type="entry name" value="AB_hydrolase_fold"/>
</dbReference>
<dbReference type="GO" id="GO:0004806">
    <property type="term" value="F:triacylglycerol lipase activity"/>
    <property type="evidence" value="ECO:0007669"/>
    <property type="project" value="TreeGrafter"/>
</dbReference>
<name>A0A846XDR9_9NOCA</name>
<gene>
    <name evidence="6" type="ORF">HGA13_09530</name>
</gene>
<evidence type="ECO:0000256" key="2">
    <source>
        <dbReference type="ARBA" id="ARBA00022801"/>
    </source>
</evidence>
<dbReference type="AlphaFoldDB" id="A0A846XDR9"/>
<evidence type="ECO:0000259" key="5">
    <source>
        <dbReference type="Pfam" id="PF07859"/>
    </source>
</evidence>
<evidence type="ECO:0000313" key="7">
    <source>
        <dbReference type="Proteomes" id="UP000565715"/>
    </source>
</evidence>
<sequence>MTDATAPDRDRRPAPSPTLLDMLPPDRTGMTATADLRAKRKQFAAGEHDGSVPRTEIELGSVPCHVLAGGDEVAVLYLHGGGYRMGSASAYTNYGAELARSAGAEVVLVDYRLAPESPFPAAVRDAMAVYLAFRARRPGLPILVAGDSAGGGLAAAVAVAAARIGITGPDGMALLSPWLDLRCDSPSYTSATDHLFDRTTALSARTAYLQGYDGDDPLASPLRADPRVFPPTLVQVGTAETLLDDSLAFARQLATAGVSCRLETVAGRGHTWPLIEPRHPDSGRAVQSFGRFARGIADSARRHGA</sequence>
<dbReference type="PANTHER" id="PTHR48081">
    <property type="entry name" value="AB HYDROLASE SUPERFAMILY PROTEIN C4A8.06C"/>
    <property type="match status" value="1"/>
</dbReference>
<keyword evidence="2 6" id="KW-0378">Hydrolase</keyword>
<feature type="region of interest" description="Disordered" evidence="4">
    <location>
        <begin position="1"/>
        <end position="29"/>
    </location>
</feature>
<dbReference type="InterPro" id="IPR050300">
    <property type="entry name" value="GDXG_lipolytic_enzyme"/>
</dbReference>
<feature type="domain" description="Alpha/beta hydrolase fold-3" evidence="5">
    <location>
        <begin position="75"/>
        <end position="272"/>
    </location>
</feature>
<dbReference type="InterPro" id="IPR013094">
    <property type="entry name" value="AB_hydrolase_3"/>
</dbReference>
<evidence type="ECO:0000256" key="3">
    <source>
        <dbReference type="PROSITE-ProRule" id="PRU10038"/>
    </source>
</evidence>
<proteinExistence type="inferred from homology"/>
<dbReference type="RefSeq" id="WP_068040103.1">
    <property type="nucleotide sequence ID" value="NZ_JAAXOO010000002.1"/>
</dbReference>
<dbReference type="EMBL" id="JAAXOO010000002">
    <property type="protein sequence ID" value="NKY33309.1"/>
    <property type="molecule type" value="Genomic_DNA"/>
</dbReference>
<dbReference type="PANTHER" id="PTHR48081:SF30">
    <property type="entry name" value="ACETYL-HYDROLASE LIPR-RELATED"/>
    <property type="match status" value="1"/>
</dbReference>
<accession>A0A846XDR9</accession>
<dbReference type="InterPro" id="IPR002168">
    <property type="entry name" value="Lipase_GDXG_HIS_AS"/>
</dbReference>
<comment type="similarity">
    <text evidence="1">Belongs to the 'GDXG' lipolytic enzyme family.</text>
</comment>
<dbReference type="Gene3D" id="3.40.50.1820">
    <property type="entry name" value="alpha/beta hydrolase"/>
    <property type="match status" value="1"/>
</dbReference>
<dbReference type="PROSITE" id="PS01173">
    <property type="entry name" value="LIPASE_GDXG_HIS"/>
    <property type="match status" value="1"/>
</dbReference>
<dbReference type="Proteomes" id="UP000565715">
    <property type="component" value="Unassembled WGS sequence"/>
</dbReference>
<reference evidence="6 7" key="1">
    <citation type="submission" date="2020-04" db="EMBL/GenBank/DDBJ databases">
        <title>MicrobeNet Type strains.</title>
        <authorList>
            <person name="Nicholson A.C."/>
        </authorList>
    </citation>
    <scope>NUCLEOTIDE SEQUENCE [LARGE SCALE GENOMIC DNA]</scope>
    <source>
        <strain evidence="6 7">DSM 45078</strain>
    </source>
</reference>
<keyword evidence="7" id="KW-1185">Reference proteome</keyword>
<feature type="active site" evidence="3">
    <location>
        <position position="148"/>
    </location>
</feature>
<comment type="caution">
    <text evidence="6">The sequence shown here is derived from an EMBL/GenBank/DDBJ whole genome shotgun (WGS) entry which is preliminary data.</text>
</comment>
<organism evidence="6 7">
    <name type="scientific">Nocardia speluncae</name>
    <dbReference type="NCBI Taxonomy" id="419477"/>
    <lineage>
        <taxon>Bacteria</taxon>
        <taxon>Bacillati</taxon>
        <taxon>Actinomycetota</taxon>
        <taxon>Actinomycetes</taxon>
        <taxon>Mycobacteriales</taxon>
        <taxon>Nocardiaceae</taxon>
        <taxon>Nocardia</taxon>
    </lineage>
</organism>
<dbReference type="PROSITE" id="PS01174">
    <property type="entry name" value="LIPASE_GDXG_SER"/>
    <property type="match status" value="1"/>
</dbReference>
<dbReference type="Pfam" id="PF07859">
    <property type="entry name" value="Abhydrolase_3"/>
    <property type="match status" value="1"/>
</dbReference>
<evidence type="ECO:0000256" key="1">
    <source>
        <dbReference type="ARBA" id="ARBA00010515"/>
    </source>
</evidence>
<evidence type="ECO:0000313" key="6">
    <source>
        <dbReference type="EMBL" id="NKY33309.1"/>
    </source>
</evidence>
<dbReference type="InterPro" id="IPR033140">
    <property type="entry name" value="Lipase_GDXG_put_SER_AS"/>
</dbReference>
<feature type="compositionally biased region" description="Basic and acidic residues" evidence="4">
    <location>
        <begin position="1"/>
        <end position="13"/>
    </location>
</feature>
<evidence type="ECO:0000256" key="4">
    <source>
        <dbReference type="SAM" id="MobiDB-lite"/>
    </source>
</evidence>
<dbReference type="SUPFAM" id="SSF53474">
    <property type="entry name" value="alpha/beta-Hydrolases"/>
    <property type="match status" value="1"/>
</dbReference>